<comment type="catalytic activity">
    <reaction evidence="11">
        <text>ribonucleotidyl-uridine-RNA = a 5'-end dephospho-uridine-RNA + a 3'-end 2',3'-cyclophospho-ribonucleotide-RNA</text>
        <dbReference type="Rhea" id="RHEA:67792"/>
        <dbReference type="Rhea" id="RHEA-COMP:10464"/>
        <dbReference type="Rhea" id="RHEA-COMP:17354"/>
        <dbReference type="Rhea" id="RHEA-COMP:17356"/>
        <dbReference type="ChEBI" id="CHEBI:83064"/>
        <dbReference type="ChEBI" id="CHEBI:173117"/>
        <dbReference type="ChEBI" id="CHEBI:173224"/>
    </reaction>
</comment>
<comment type="similarity">
    <text evidence="2 11">Belongs to the ENDOU family.</text>
</comment>
<protein>
    <recommendedName>
        <fullName evidence="11">Uridylate-specific endoribonuclease</fullName>
        <ecNumber evidence="11">4.6.1.-</ecNumber>
    </recommendedName>
</protein>
<keyword evidence="5 11" id="KW-0479">Metal-binding</keyword>
<comment type="cofactor">
    <cofactor evidence="1 11">
        <name>Mn(2+)</name>
        <dbReference type="ChEBI" id="CHEBI:29035"/>
    </cofactor>
</comment>
<dbReference type="AlphaFoldDB" id="A0ABD2PIX0"/>
<feature type="domain" description="EndoU" evidence="12">
    <location>
        <begin position="28"/>
        <end position="165"/>
    </location>
</feature>
<feature type="chain" id="PRO_5044529281" description="Uridylate-specific endoribonuclease" evidence="11">
    <location>
        <begin position="20"/>
        <end position="165"/>
    </location>
</feature>
<evidence type="ECO:0000256" key="2">
    <source>
        <dbReference type="ARBA" id="ARBA00010168"/>
    </source>
</evidence>
<dbReference type="PANTHER" id="PTHR12439">
    <property type="entry name" value="PLACENTAL PROTEIN 11-RELATED"/>
    <property type="match status" value="1"/>
</dbReference>
<dbReference type="PANTHER" id="PTHR12439:SF11">
    <property type="entry name" value="URIDYLATE-SPECIFIC ENDORIBONUCLEASE"/>
    <property type="match status" value="1"/>
</dbReference>
<evidence type="ECO:0000256" key="5">
    <source>
        <dbReference type="ARBA" id="ARBA00022723"/>
    </source>
</evidence>
<organism evidence="13 14">
    <name type="scientific">Cichlidogyrus casuarinus</name>
    <dbReference type="NCBI Taxonomy" id="1844966"/>
    <lineage>
        <taxon>Eukaryota</taxon>
        <taxon>Metazoa</taxon>
        <taxon>Spiralia</taxon>
        <taxon>Lophotrochozoa</taxon>
        <taxon>Platyhelminthes</taxon>
        <taxon>Monogenea</taxon>
        <taxon>Monopisthocotylea</taxon>
        <taxon>Dactylogyridea</taxon>
        <taxon>Ancyrocephalidae</taxon>
        <taxon>Cichlidogyrus</taxon>
    </lineage>
</organism>
<dbReference type="Pfam" id="PF09412">
    <property type="entry name" value="XendoU"/>
    <property type="match status" value="1"/>
</dbReference>
<keyword evidence="4 11" id="KW-0540">Nuclease</keyword>
<feature type="non-terminal residue" evidence="13">
    <location>
        <position position="165"/>
    </location>
</feature>
<dbReference type="GO" id="GO:0016787">
    <property type="term" value="F:hydrolase activity"/>
    <property type="evidence" value="ECO:0007669"/>
    <property type="project" value="UniProtKB-KW"/>
</dbReference>
<sequence length="165" mass="19343">MKTLLILSVLLVINLQVECQRRRKRVNKDDELSKLFEELWNLDVNRAEPNSDWKVDVQGSLQGKAEKSDVASGKFFTYVNEKKFTQPTYSTFIRLLDNYDPEVGRNEKETNEEKKEISEFMNAISTTKVMKRAHEYLAGKGLVDKSMTNFMKQLSNLWFAFYNRN</sequence>
<name>A0ABD2PIX0_9PLAT</name>
<dbReference type="EC" id="4.6.1.-" evidence="11"/>
<evidence type="ECO:0000256" key="8">
    <source>
        <dbReference type="ARBA" id="ARBA00022884"/>
    </source>
</evidence>
<comment type="subunit">
    <text evidence="3 11">Monomer.</text>
</comment>
<evidence type="ECO:0000256" key="7">
    <source>
        <dbReference type="ARBA" id="ARBA00022801"/>
    </source>
</evidence>
<dbReference type="InterPro" id="IPR037227">
    <property type="entry name" value="EndoU-like"/>
</dbReference>
<evidence type="ECO:0000313" key="14">
    <source>
        <dbReference type="Proteomes" id="UP001626550"/>
    </source>
</evidence>
<evidence type="ECO:0000256" key="1">
    <source>
        <dbReference type="ARBA" id="ARBA00001936"/>
    </source>
</evidence>
<keyword evidence="10" id="KW-0456">Lyase</keyword>
<keyword evidence="14" id="KW-1185">Reference proteome</keyword>
<evidence type="ECO:0000259" key="12">
    <source>
        <dbReference type="PROSITE" id="PS51959"/>
    </source>
</evidence>
<dbReference type="GO" id="GO:0016829">
    <property type="term" value="F:lyase activity"/>
    <property type="evidence" value="ECO:0007669"/>
    <property type="project" value="UniProtKB-KW"/>
</dbReference>
<dbReference type="Proteomes" id="UP001626550">
    <property type="component" value="Unassembled WGS sequence"/>
</dbReference>
<keyword evidence="6 11" id="KW-0255">Endonuclease</keyword>
<keyword evidence="9 11" id="KW-0464">Manganese</keyword>
<evidence type="ECO:0000256" key="4">
    <source>
        <dbReference type="ARBA" id="ARBA00022722"/>
    </source>
</evidence>
<accession>A0ABD2PIX0</accession>
<keyword evidence="8 11" id="KW-0694">RNA-binding</keyword>
<reference evidence="13 14" key="1">
    <citation type="submission" date="2024-11" db="EMBL/GenBank/DDBJ databases">
        <title>Adaptive evolution of stress response genes in parasites aligns with host niche diversity.</title>
        <authorList>
            <person name="Hahn C."/>
            <person name="Resl P."/>
        </authorList>
    </citation>
    <scope>NUCLEOTIDE SEQUENCE [LARGE SCALE GENOMIC DNA]</scope>
    <source>
        <strain evidence="13">EGGRZ-B1_66</strain>
        <tissue evidence="13">Body</tissue>
    </source>
</reference>
<dbReference type="SUPFAM" id="SSF142877">
    <property type="entry name" value="EndoU-like"/>
    <property type="match status" value="1"/>
</dbReference>
<dbReference type="GO" id="GO:0004521">
    <property type="term" value="F:RNA endonuclease activity"/>
    <property type="evidence" value="ECO:0007669"/>
    <property type="project" value="UniProtKB-UniRule"/>
</dbReference>
<dbReference type="GO" id="GO:0046872">
    <property type="term" value="F:metal ion binding"/>
    <property type="evidence" value="ECO:0007669"/>
    <property type="project" value="UniProtKB-UniRule"/>
</dbReference>
<evidence type="ECO:0000256" key="9">
    <source>
        <dbReference type="ARBA" id="ARBA00023211"/>
    </source>
</evidence>
<dbReference type="EMBL" id="JBJKFK010008940">
    <property type="protein sequence ID" value="KAL3306940.1"/>
    <property type="molecule type" value="Genomic_DNA"/>
</dbReference>
<comment type="caution">
    <text evidence="13">The sequence shown here is derived from an EMBL/GenBank/DDBJ whole genome shotgun (WGS) entry which is preliminary data.</text>
</comment>
<evidence type="ECO:0000313" key="13">
    <source>
        <dbReference type="EMBL" id="KAL3306940.1"/>
    </source>
</evidence>
<evidence type="ECO:0000256" key="3">
    <source>
        <dbReference type="ARBA" id="ARBA00011245"/>
    </source>
</evidence>
<dbReference type="CDD" id="cd21159">
    <property type="entry name" value="XendoU"/>
    <property type="match status" value="1"/>
</dbReference>
<proteinExistence type="inferred from homology"/>
<dbReference type="InterPro" id="IPR039787">
    <property type="entry name" value="ENDOU"/>
</dbReference>
<dbReference type="PROSITE" id="PS51959">
    <property type="entry name" value="ENDOU"/>
    <property type="match status" value="1"/>
</dbReference>
<keyword evidence="7 11" id="KW-0378">Hydrolase</keyword>
<dbReference type="GO" id="GO:0003723">
    <property type="term" value="F:RNA binding"/>
    <property type="evidence" value="ECO:0007669"/>
    <property type="project" value="UniProtKB-UniRule"/>
</dbReference>
<feature type="signal peptide" evidence="11">
    <location>
        <begin position="1"/>
        <end position="19"/>
    </location>
</feature>
<evidence type="ECO:0000256" key="10">
    <source>
        <dbReference type="ARBA" id="ARBA00023239"/>
    </source>
</evidence>
<gene>
    <name evidence="13" type="ORF">Ciccas_014561</name>
</gene>
<keyword evidence="11" id="KW-0732">Signal</keyword>
<dbReference type="InterPro" id="IPR018998">
    <property type="entry name" value="EndoU_C"/>
</dbReference>
<evidence type="ECO:0000256" key="11">
    <source>
        <dbReference type="RuleBase" id="RU367085"/>
    </source>
</evidence>
<evidence type="ECO:0000256" key="6">
    <source>
        <dbReference type="ARBA" id="ARBA00022759"/>
    </source>
</evidence>